<dbReference type="AlphaFoldDB" id="A0A8H7BZ41"/>
<dbReference type="SUPFAM" id="SSF55486">
    <property type="entry name" value="Metalloproteases ('zincins'), catalytic domain"/>
    <property type="match status" value="1"/>
</dbReference>
<evidence type="ECO:0000256" key="6">
    <source>
        <dbReference type="ARBA" id="ARBA00022723"/>
    </source>
</evidence>
<evidence type="ECO:0000256" key="13">
    <source>
        <dbReference type="RuleBase" id="RU003435"/>
    </source>
</evidence>
<dbReference type="PANTHER" id="PTHR11804">
    <property type="entry name" value="PROTEASE M3 THIMET OLIGOPEPTIDASE-RELATED"/>
    <property type="match status" value="1"/>
</dbReference>
<comment type="subcellular location">
    <subcellularLocation>
        <location evidence="2">Mitochondrion matrix</location>
    </subcellularLocation>
</comment>
<dbReference type="Proteomes" id="UP000605846">
    <property type="component" value="Unassembled WGS sequence"/>
</dbReference>
<feature type="domain" description="Peptidase M3A/M3B catalytic" evidence="14">
    <location>
        <begin position="322"/>
        <end position="791"/>
    </location>
</feature>
<dbReference type="GO" id="GO:0046872">
    <property type="term" value="F:metal ion binding"/>
    <property type="evidence" value="ECO:0007669"/>
    <property type="project" value="UniProtKB-UniRule"/>
</dbReference>
<name>A0A8H7BZ41_9FUNG</name>
<sequence length="816" mass="92715">MLMQVLKAVSNSNLYRSSIRSKFSGASLRLSHRLVSTVNSHTSLSPCGSGQDQDNDYLRLLFDDKDIWQQHREAAFLSTPTKSSFYNTNRSNKIGLFQNSNFVDAQGFDYATKQAIQRAQLIVERICKAPENGPAEMRKVVKNLDRLSDTLCSVIDMAELIRNAHPDEKIMEAANKTYSDLCSYMNTLNTDVRIHQVSNYLRNQLQTIFTITEPQVLAQVLADKSIVQKFAADEHTAAIVFMRDFEKSGIHLPEQQRAKFVGLSDRIILLGREFIQRDPRAIDNVKVPKSLLKAIGHNTSGSGRVNADYTLVPTDSSTCQLLLKYSPNEQVRKQIYEAVNSANKESILILEQLMKTRAELARLVGKSSFAELQLQDKMAKNPQNVDAFLQTLLRHQQPAAEKDLLKLRETMMRAEQLDSLPVVDAWNRDYYMQMHNASDASSNRMAAPYFSIGSVIQGLSTLFKHLYGVQFEAAHLLPGESWHEDVRKLNVICEREGKIGTIYCDLFDRPGKTTNAAHYTVRTSRRVDDDDEANDVRYAFSGEDVSAADFLPPTVQSAEPIRGREGRFQLPVIALTCDFVNRGNNRCLLSMFEVETLFHEMGHAMHSMLGRTDFHNVAGTRCATDFVELPSILMEHFVWHPDVLPLFCRDYITNQKLSPESIQAYLQQKRRFSAIEVNSQILMALLDQQYHSIKAMYPAFSSAEIWYSIQDRFGLFRSVPGTMWPVQFGHLFGYGAGYYSYLFDRTLARRVWEKCFQKNPLDREKGLAFRDNLLKWGGARDPWKCVAEVLGGHDGERIAEGDENAMRVVGDWGIDV</sequence>
<dbReference type="GO" id="GO:0004222">
    <property type="term" value="F:metalloendopeptidase activity"/>
    <property type="evidence" value="ECO:0007669"/>
    <property type="project" value="UniProtKB-EC"/>
</dbReference>
<dbReference type="InterPro" id="IPR033851">
    <property type="entry name" value="M3A_MIP"/>
</dbReference>
<evidence type="ECO:0000256" key="8">
    <source>
        <dbReference type="ARBA" id="ARBA00022833"/>
    </source>
</evidence>
<protein>
    <recommendedName>
        <fullName evidence="4">mitochondrial intermediate peptidase</fullName>
        <ecNumber evidence="4">3.4.24.59</ecNumber>
    </recommendedName>
</protein>
<keyword evidence="16" id="KW-1185">Reference proteome</keyword>
<evidence type="ECO:0000313" key="15">
    <source>
        <dbReference type="EMBL" id="KAF7731691.1"/>
    </source>
</evidence>
<dbReference type="OrthoDB" id="17530at2759"/>
<dbReference type="InterPro" id="IPR001567">
    <property type="entry name" value="Pept_M3A_M3B_dom"/>
</dbReference>
<evidence type="ECO:0000256" key="1">
    <source>
        <dbReference type="ARBA" id="ARBA00000436"/>
    </source>
</evidence>
<comment type="catalytic activity">
    <reaction evidence="1">
        <text>Release of an N-terminal octapeptide as second stage of processing of some proteins imported into the mitochondrion.</text>
        <dbReference type="EC" id="3.4.24.59"/>
    </reaction>
</comment>
<evidence type="ECO:0000256" key="9">
    <source>
        <dbReference type="ARBA" id="ARBA00022946"/>
    </source>
</evidence>
<dbReference type="PANTHER" id="PTHR11804:SF79">
    <property type="entry name" value="MITOCHONDRIAL INTERMEDIATE PEPTIDASE"/>
    <property type="match status" value="1"/>
</dbReference>
<dbReference type="InterPro" id="IPR024077">
    <property type="entry name" value="Neurolysin/TOP_dom2"/>
</dbReference>
<comment type="cofactor">
    <cofactor evidence="13">
        <name>Zn(2+)</name>
        <dbReference type="ChEBI" id="CHEBI:29105"/>
    </cofactor>
    <text evidence="13">Binds 1 zinc ion.</text>
</comment>
<dbReference type="InterPro" id="IPR024079">
    <property type="entry name" value="MetalloPept_cat_dom_sf"/>
</dbReference>
<dbReference type="InterPro" id="IPR045090">
    <property type="entry name" value="Pept_M3A_M3B"/>
</dbReference>
<evidence type="ECO:0000256" key="3">
    <source>
        <dbReference type="ARBA" id="ARBA00006040"/>
    </source>
</evidence>
<evidence type="ECO:0000313" key="16">
    <source>
        <dbReference type="Proteomes" id="UP000605846"/>
    </source>
</evidence>
<evidence type="ECO:0000256" key="7">
    <source>
        <dbReference type="ARBA" id="ARBA00022801"/>
    </source>
</evidence>
<dbReference type="CDD" id="cd06457">
    <property type="entry name" value="M3A_MIP"/>
    <property type="match status" value="1"/>
</dbReference>
<dbReference type="Gene3D" id="1.10.1370.10">
    <property type="entry name" value="Neurolysin, domain 3"/>
    <property type="match status" value="1"/>
</dbReference>
<proteinExistence type="inferred from homology"/>
<comment type="caution">
    <text evidence="15">The sequence shown here is derived from an EMBL/GenBank/DDBJ whole genome shotgun (WGS) entry which is preliminary data.</text>
</comment>
<evidence type="ECO:0000259" key="14">
    <source>
        <dbReference type="Pfam" id="PF01432"/>
    </source>
</evidence>
<evidence type="ECO:0000256" key="4">
    <source>
        <dbReference type="ARBA" id="ARBA00012441"/>
    </source>
</evidence>
<reference evidence="15" key="1">
    <citation type="submission" date="2020-01" db="EMBL/GenBank/DDBJ databases">
        <title>Genome Sequencing of Three Apophysomyces-Like Fungal Strains Confirms a Novel Fungal Genus in the Mucoromycota with divergent Burkholderia-like Endosymbiotic Bacteria.</title>
        <authorList>
            <person name="Stajich J.E."/>
            <person name="Macias A.M."/>
            <person name="Carter-House D."/>
            <person name="Lovett B."/>
            <person name="Kasson L.R."/>
            <person name="Berry K."/>
            <person name="Grigoriev I."/>
            <person name="Chang Y."/>
            <person name="Spatafora J."/>
            <person name="Kasson M.T."/>
        </authorList>
    </citation>
    <scope>NUCLEOTIDE SEQUENCE</scope>
    <source>
        <strain evidence="15">NRRL A-21654</strain>
    </source>
</reference>
<dbReference type="GO" id="GO:0005759">
    <property type="term" value="C:mitochondrial matrix"/>
    <property type="evidence" value="ECO:0007669"/>
    <property type="project" value="UniProtKB-SubCell"/>
</dbReference>
<keyword evidence="6 13" id="KW-0479">Metal-binding</keyword>
<organism evidence="15 16">
    <name type="scientific">Apophysomyces ossiformis</name>
    <dbReference type="NCBI Taxonomy" id="679940"/>
    <lineage>
        <taxon>Eukaryota</taxon>
        <taxon>Fungi</taxon>
        <taxon>Fungi incertae sedis</taxon>
        <taxon>Mucoromycota</taxon>
        <taxon>Mucoromycotina</taxon>
        <taxon>Mucoromycetes</taxon>
        <taxon>Mucorales</taxon>
        <taxon>Mucorineae</taxon>
        <taxon>Mucoraceae</taxon>
        <taxon>Apophysomyces</taxon>
    </lineage>
</organism>
<dbReference type="GO" id="GO:0006518">
    <property type="term" value="P:peptide metabolic process"/>
    <property type="evidence" value="ECO:0007669"/>
    <property type="project" value="TreeGrafter"/>
</dbReference>
<keyword evidence="5 13" id="KW-0645">Protease</keyword>
<dbReference type="Gene3D" id="3.40.390.10">
    <property type="entry name" value="Collagenase (Catalytic Domain)"/>
    <property type="match status" value="1"/>
</dbReference>
<keyword evidence="10 13" id="KW-0482">Metalloprotease</keyword>
<comment type="similarity">
    <text evidence="3 13">Belongs to the peptidase M3 family.</text>
</comment>
<gene>
    <name evidence="15" type="primary">OCT1</name>
    <name evidence="15" type="ORF">EC973_008862</name>
</gene>
<comment type="function">
    <text evidence="12">Cleaves proteins, imported into the mitochondrion, to their mature size. While most mitochondrial precursor proteins are processed to the mature form in one step by mitochondrial processing peptidase (MPP), the sequential cleavage by MIP of an octapeptide after initial processing by MPP is a required step for a subgroup of nuclear-encoded precursor proteins destined for the matrix or the inner membrane.</text>
</comment>
<dbReference type="FunFam" id="3.40.390.10:FF:000055">
    <property type="entry name" value="Related to mitochondrial intermediate peptidase"/>
    <property type="match status" value="1"/>
</dbReference>
<dbReference type="EMBL" id="JABAYA010000008">
    <property type="protein sequence ID" value="KAF7731691.1"/>
    <property type="molecule type" value="Genomic_DNA"/>
</dbReference>
<evidence type="ECO:0000256" key="2">
    <source>
        <dbReference type="ARBA" id="ARBA00004305"/>
    </source>
</evidence>
<evidence type="ECO:0000256" key="12">
    <source>
        <dbReference type="ARBA" id="ARBA00025208"/>
    </source>
</evidence>
<evidence type="ECO:0000256" key="10">
    <source>
        <dbReference type="ARBA" id="ARBA00023049"/>
    </source>
</evidence>
<keyword evidence="8 13" id="KW-0862">Zinc</keyword>
<dbReference type="Pfam" id="PF01432">
    <property type="entry name" value="Peptidase_M3"/>
    <property type="match status" value="1"/>
</dbReference>
<accession>A0A8H7BZ41</accession>
<dbReference type="EC" id="3.4.24.59" evidence="4"/>
<evidence type="ECO:0000256" key="5">
    <source>
        <dbReference type="ARBA" id="ARBA00022670"/>
    </source>
</evidence>
<dbReference type="GO" id="GO:0006627">
    <property type="term" value="P:protein processing involved in protein targeting to mitochondrion"/>
    <property type="evidence" value="ECO:0007669"/>
    <property type="project" value="TreeGrafter"/>
</dbReference>
<keyword evidence="9" id="KW-0809">Transit peptide</keyword>
<evidence type="ECO:0000256" key="11">
    <source>
        <dbReference type="ARBA" id="ARBA00023128"/>
    </source>
</evidence>
<keyword evidence="7 13" id="KW-0378">Hydrolase</keyword>
<keyword evidence="11" id="KW-0496">Mitochondrion</keyword>